<dbReference type="STRING" id="1210086.GCA_001613105_00878"/>
<dbReference type="PANTHER" id="PTHR35585:SF1">
    <property type="entry name" value="HHE DOMAIN PROTEIN (AFU_ORTHOLOGUE AFUA_4G00730)"/>
    <property type="match status" value="1"/>
</dbReference>
<accession>A0A370ICT2</accession>
<proteinExistence type="predicted"/>
<dbReference type="EMBL" id="QQBC01000002">
    <property type="protein sequence ID" value="RDI67901.1"/>
    <property type="molecule type" value="Genomic_DNA"/>
</dbReference>
<dbReference type="AlphaFoldDB" id="A0A370ICT2"/>
<sequence length="179" mass="19387">MVIVARAADNAADLLERQHRRIEGLLAEVRASGDPETSFAELVRLIAAHESVEESLVHSAADRSGVECTDARLCEEKQVLDTLAELYELGVRHPEFGRRFEAFADMVSMHLASEEVQELPTLREDATADDAKRIAAAIELVETFIPPRGSAEGARPTVAPPLPLFSRLCDAVDAGLGTA</sequence>
<protein>
    <submittedName>
        <fullName evidence="2">Hemerythrin HHE cation binding domain-containing protein</fullName>
    </submittedName>
</protein>
<name>A0A370ICT2_9NOCA</name>
<comment type="caution">
    <text evidence="2">The sequence shown here is derived from an EMBL/GenBank/DDBJ whole genome shotgun (WGS) entry which is preliminary data.</text>
</comment>
<evidence type="ECO:0000313" key="2">
    <source>
        <dbReference type="EMBL" id="RDI67901.1"/>
    </source>
</evidence>
<dbReference type="Pfam" id="PF01814">
    <property type="entry name" value="Hemerythrin"/>
    <property type="match status" value="1"/>
</dbReference>
<reference evidence="2 3" key="1">
    <citation type="submission" date="2018-07" db="EMBL/GenBank/DDBJ databases">
        <title>Genomic Encyclopedia of Type Strains, Phase IV (KMG-IV): sequencing the most valuable type-strain genomes for metagenomic binning, comparative biology and taxonomic classification.</title>
        <authorList>
            <person name="Goeker M."/>
        </authorList>
    </citation>
    <scope>NUCLEOTIDE SEQUENCE [LARGE SCALE GENOMIC DNA]</scope>
    <source>
        <strain evidence="2 3">DSM 44290</strain>
    </source>
</reference>
<dbReference type="PANTHER" id="PTHR35585">
    <property type="entry name" value="HHE DOMAIN PROTEIN (AFU_ORTHOLOGUE AFUA_4G00730)"/>
    <property type="match status" value="1"/>
</dbReference>
<evidence type="ECO:0000313" key="3">
    <source>
        <dbReference type="Proteomes" id="UP000254869"/>
    </source>
</evidence>
<dbReference type="Proteomes" id="UP000254869">
    <property type="component" value="Unassembled WGS sequence"/>
</dbReference>
<dbReference type="InterPro" id="IPR012312">
    <property type="entry name" value="Hemerythrin-like"/>
</dbReference>
<gene>
    <name evidence="2" type="ORF">DFR76_102302</name>
</gene>
<evidence type="ECO:0000259" key="1">
    <source>
        <dbReference type="Pfam" id="PF01814"/>
    </source>
</evidence>
<feature type="domain" description="Hemerythrin-like" evidence="1">
    <location>
        <begin position="11"/>
        <end position="120"/>
    </location>
</feature>
<keyword evidence="3" id="KW-1185">Reference proteome</keyword>
<organism evidence="2 3">
    <name type="scientific">Nocardia pseudobrasiliensis</name>
    <dbReference type="NCBI Taxonomy" id="45979"/>
    <lineage>
        <taxon>Bacteria</taxon>
        <taxon>Bacillati</taxon>
        <taxon>Actinomycetota</taxon>
        <taxon>Actinomycetes</taxon>
        <taxon>Mycobacteriales</taxon>
        <taxon>Nocardiaceae</taxon>
        <taxon>Nocardia</taxon>
    </lineage>
</organism>